<dbReference type="PANTHER" id="PTHR48051">
    <property type="match status" value="1"/>
</dbReference>
<dbReference type="InterPro" id="IPR019487">
    <property type="entry name" value="RAM_signalling_pathway_SOG2"/>
</dbReference>
<dbReference type="PANTHER" id="PTHR48051:SF46">
    <property type="entry name" value="LEUCINE RICH REPEAT-CONTAINING DOMAIN PROTEIN"/>
    <property type="match status" value="1"/>
</dbReference>
<feature type="region of interest" description="Disordered" evidence="3">
    <location>
        <begin position="970"/>
        <end position="997"/>
    </location>
</feature>
<feature type="compositionally biased region" description="Polar residues" evidence="3">
    <location>
        <begin position="724"/>
        <end position="746"/>
    </location>
</feature>
<keyword evidence="2" id="KW-0677">Repeat</keyword>
<protein>
    <recommendedName>
        <fullName evidence="6">RAM signaling network component</fullName>
    </recommendedName>
</protein>
<evidence type="ECO:0000256" key="2">
    <source>
        <dbReference type="ARBA" id="ARBA00022737"/>
    </source>
</evidence>
<dbReference type="Gene3D" id="3.80.10.10">
    <property type="entry name" value="Ribonuclease Inhibitor"/>
    <property type="match status" value="1"/>
</dbReference>
<dbReference type="InterPro" id="IPR003591">
    <property type="entry name" value="Leu-rich_rpt_typical-subtyp"/>
</dbReference>
<dbReference type="SMART" id="SM00369">
    <property type="entry name" value="LRR_TYP"/>
    <property type="match status" value="3"/>
</dbReference>
<feature type="compositionally biased region" description="Polar residues" evidence="3">
    <location>
        <begin position="314"/>
        <end position="323"/>
    </location>
</feature>
<feature type="region of interest" description="Disordered" evidence="3">
    <location>
        <begin position="312"/>
        <end position="337"/>
    </location>
</feature>
<evidence type="ECO:0008006" key="6">
    <source>
        <dbReference type="Google" id="ProtNLM"/>
    </source>
</evidence>
<feature type="region of interest" description="Disordered" evidence="3">
    <location>
        <begin position="1"/>
        <end position="22"/>
    </location>
</feature>
<dbReference type="Pfam" id="PF10428">
    <property type="entry name" value="SOG2"/>
    <property type="match status" value="1"/>
</dbReference>
<dbReference type="OrthoDB" id="1394818at2759"/>
<evidence type="ECO:0000256" key="3">
    <source>
        <dbReference type="SAM" id="MobiDB-lite"/>
    </source>
</evidence>
<dbReference type="EMBL" id="KV722339">
    <property type="protein sequence ID" value="OCH95055.1"/>
    <property type="molecule type" value="Genomic_DNA"/>
</dbReference>
<keyword evidence="1" id="KW-0433">Leucine-rich repeat</keyword>
<evidence type="ECO:0000313" key="4">
    <source>
        <dbReference type="EMBL" id="OCH95055.1"/>
    </source>
</evidence>
<dbReference type="InterPro" id="IPR050216">
    <property type="entry name" value="LRR_domain-containing"/>
</dbReference>
<evidence type="ECO:0000256" key="1">
    <source>
        <dbReference type="ARBA" id="ARBA00022614"/>
    </source>
</evidence>
<reference evidence="4 5" key="1">
    <citation type="submission" date="2016-07" db="EMBL/GenBank/DDBJ databases">
        <title>Draft genome of the white-rot fungus Obba rivulosa 3A-2.</title>
        <authorList>
            <consortium name="DOE Joint Genome Institute"/>
            <person name="Miettinen O."/>
            <person name="Riley R."/>
            <person name="Acob R."/>
            <person name="Barry K."/>
            <person name="Cullen D."/>
            <person name="De Vries R."/>
            <person name="Hainaut M."/>
            <person name="Hatakka A."/>
            <person name="Henrissat B."/>
            <person name="Hilden K."/>
            <person name="Kuo R."/>
            <person name="Labutti K."/>
            <person name="Lipzen A."/>
            <person name="Makela M.R."/>
            <person name="Sandor L."/>
            <person name="Spatafora J.W."/>
            <person name="Grigoriev I.V."/>
            <person name="Hibbett D.S."/>
        </authorList>
    </citation>
    <scope>NUCLEOTIDE SEQUENCE [LARGE SCALE GENOMIC DNA]</scope>
    <source>
        <strain evidence="4 5">3A-2</strain>
    </source>
</reference>
<feature type="region of interest" description="Disordered" evidence="3">
    <location>
        <begin position="618"/>
        <end position="640"/>
    </location>
</feature>
<dbReference type="Pfam" id="PF13855">
    <property type="entry name" value="LRR_8"/>
    <property type="match status" value="1"/>
</dbReference>
<proteinExistence type="predicted"/>
<gene>
    <name evidence="4" type="ORF">OBBRIDRAFT_746629</name>
</gene>
<organism evidence="4 5">
    <name type="scientific">Obba rivulosa</name>
    <dbReference type="NCBI Taxonomy" id="1052685"/>
    <lineage>
        <taxon>Eukaryota</taxon>
        <taxon>Fungi</taxon>
        <taxon>Dikarya</taxon>
        <taxon>Basidiomycota</taxon>
        <taxon>Agaricomycotina</taxon>
        <taxon>Agaricomycetes</taxon>
        <taxon>Polyporales</taxon>
        <taxon>Gelatoporiaceae</taxon>
        <taxon>Obba</taxon>
    </lineage>
</organism>
<dbReference type="Proteomes" id="UP000250043">
    <property type="component" value="Unassembled WGS sequence"/>
</dbReference>
<feature type="region of interest" description="Disordered" evidence="3">
    <location>
        <begin position="707"/>
        <end position="760"/>
    </location>
</feature>
<feature type="region of interest" description="Disordered" evidence="3">
    <location>
        <begin position="362"/>
        <end position="431"/>
    </location>
</feature>
<evidence type="ECO:0000313" key="5">
    <source>
        <dbReference type="Proteomes" id="UP000250043"/>
    </source>
</evidence>
<dbReference type="InterPro" id="IPR032675">
    <property type="entry name" value="LRR_dom_sf"/>
</dbReference>
<dbReference type="GO" id="GO:0005737">
    <property type="term" value="C:cytoplasm"/>
    <property type="evidence" value="ECO:0007669"/>
    <property type="project" value="TreeGrafter"/>
</dbReference>
<dbReference type="InterPro" id="IPR001611">
    <property type="entry name" value="Leu-rich_rpt"/>
</dbReference>
<name>A0A8E2DSL9_9APHY</name>
<feature type="compositionally biased region" description="Polar residues" evidence="3">
    <location>
        <begin position="410"/>
        <end position="426"/>
    </location>
</feature>
<dbReference type="SUPFAM" id="SSF52075">
    <property type="entry name" value="Outer arm dynein light chain 1"/>
    <property type="match status" value="1"/>
</dbReference>
<accession>A0A8E2DSL9</accession>
<dbReference type="AlphaFoldDB" id="A0A8E2DSL9"/>
<dbReference type="PROSITE" id="PS51450">
    <property type="entry name" value="LRR"/>
    <property type="match status" value="1"/>
</dbReference>
<sequence>MSEVEREENFSRSPYSESPARNGALHAPALSLSRRHITEALAKSSDNGATLDLAHKELMDVGESGAAELASLGTETDAESRVIRIALAYNRLTTLPMAFALLSKLRYLVLKNNNFSVFPEVLLVMPSLEILDISRNKIQELPSEPGTLVNLRVLSMQRNKIQRLPRYLAQLRQLVVLKVNHNPLEWPPKAVRDLSGDSEDSQHMIEWIRDLQAWLESNADPSDREDTTSAQYEIPAPSYNADTGPAVDSVSDFPSLLLTRPNPPRVAALRHVRSFSLESENSVYSSLDKHSSPFGHDQQPRLQLENVGSLLRKSASNSPTRSPDSYLPTPGESTSSTDDIAIDASHVFGHVRDPRVLATADDAYRSPLPPKKSLPDLRPIQLQVNTHRDPNVRAPRRSATSPNDARGFHSTPSISAQEVSPMTTNRPAPAMDVERNSYFRRFSTIKPSSLPKSIPEPLLTLVDAIRGILFGFSQIYQALQHYTVYAINERLSTVLLRVLDPASTYLTQLINALDRFDSMSRRTVPSPALCRAVVESCRDCVAVFGKTIGVLALQLKVLASHDDVRYTRQMLLVLYGAMAEIGSSWQVIAGQMEAVRPLLQEARPPPVAKSYVAQPQATRSPFSTGLDPPKPPASAPPIAASSFLPSQESIRSHLRSNTVQSSIDLGRNTVSRRHAGSFSHKDVELGKLLPSTVDTSLVSAGILNGTTTPTPISRAARRLAVPPSATTSGMLSNDVTGNNQESSSHLSGVHSRHGSQSSMLFSSASSSLPLNRVATGEVSSSTGHIFDKDVLEILRSALEAAPACWEMIDELSQDSATDEGNLREGLEAAKDLTARLHENIAAVQGGSSSGDGAALRDNATAFSKMIIHLANIIKTHWHAHPASAAVQEKLFNLTTSTGHALVLLQISSFSPAPTPRPYSPMVGLMTRLTPTAQHEDGRLGANITRSRSNRTHSTSSKLIPAMRDPPHSALPHQTFAIPHPPRFGPSRKLYEDTPIAG</sequence>
<keyword evidence="5" id="KW-1185">Reference proteome</keyword>